<feature type="domain" description="AbiEi antitoxin N-terminal" evidence="1">
    <location>
        <begin position="6"/>
        <end position="43"/>
    </location>
</feature>
<dbReference type="Pfam" id="PF13338">
    <property type="entry name" value="AbiEi_4"/>
    <property type="match status" value="1"/>
</dbReference>
<dbReference type="RefSeq" id="WP_349497581.1">
    <property type="nucleotide sequence ID" value="NZ_BSTI01000002.1"/>
</dbReference>
<protein>
    <recommendedName>
        <fullName evidence="1">AbiEi antitoxin N-terminal domain-containing protein</fullName>
    </recommendedName>
</protein>
<reference evidence="2" key="1">
    <citation type="submission" date="2023-03" db="EMBL/GenBank/DDBJ databases">
        <title>Amycolatopsis taiwanensis NBRC 103393.</title>
        <authorList>
            <person name="Ichikawa N."/>
            <person name="Sato H."/>
            <person name="Tonouchi N."/>
        </authorList>
    </citation>
    <scope>NUCLEOTIDE SEQUENCE</scope>
    <source>
        <strain evidence="2">NBRC 103393</strain>
    </source>
</reference>
<dbReference type="AlphaFoldDB" id="A0A9W6QUC8"/>
<gene>
    <name evidence="2" type="ORF">Atai01_09730</name>
</gene>
<evidence type="ECO:0000313" key="2">
    <source>
        <dbReference type="EMBL" id="GLY64354.1"/>
    </source>
</evidence>
<dbReference type="EMBL" id="BSTI01000002">
    <property type="protein sequence ID" value="GLY64354.1"/>
    <property type="molecule type" value="Genomic_DNA"/>
</dbReference>
<dbReference type="InterPro" id="IPR025159">
    <property type="entry name" value="AbiEi_N"/>
</dbReference>
<keyword evidence="3" id="KW-1185">Reference proteome</keyword>
<accession>A0A9W6QUC8</accession>
<proteinExistence type="predicted"/>
<evidence type="ECO:0000313" key="3">
    <source>
        <dbReference type="Proteomes" id="UP001165136"/>
    </source>
</evidence>
<organism evidence="2 3">
    <name type="scientific">Amycolatopsis taiwanensis</name>
    <dbReference type="NCBI Taxonomy" id="342230"/>
    <lineage>
        <taxon>Bacteria</taxon>
        <taxon>Bacillati</taxon>
        <taxon>Actinomycetota</taxon>
        <taxon>Actinomycetes</taxon>
        <taxon>Pseudonocardiales</taxon>
        <taxon>Pseudonocardiaceae</taxon>
        <taxon>Amycolatopsis</taxon>
    </lineage>
</organism>
<evidence type="ECO:0000259" key="1">
    <source>
        <dbReference type="Pfam" id="PF13338"/>
    </source>
</evidence>
<comment type="caution">
    <text evidence="2">The sequence shown here is derived from an EMBL/GenBank/DDBJ whole genome shotgun (WGS) entry which is preliminary data.</text>
</comment>
<dbReference type="Proteomes" id="UP001165136">
    <property type="component" value="Unassembled WGS sequence"/>
</dbReference>
<name>A0A9W6QUC8_9PSEU</name>
<sequence>MIDLAPVFTLDDARAAGVRKDQVCDMLAAGEIERVGRGVYLRPHAVDPACASLAAATAVRAPATMCLTSALAHHDLTDAIPFETDIALPRGARYPAGLAR</sequence>